<reference evidence="2 3" key="1">
    <citation type="submission" date="2020-05" db="EMBL/GenBank/DDBJ databases">
        <authorList>
            <person name="Whitworth D."/>
        </authorList>
    </citation>
    <scope>NUCLEOTIDE SEQUENCE [LARGE SCALE GENOMIC DNA]</scope>
    <source>
        <strain evidence="2 3">AB043B</strain>
    </source>
</reference>
<keyword evidence="3" id="KW-1185">Reference proteome</keyword>
<comment type="caution">
    <text evidence="2">The sequence shown here is derived from an EMBL/GenBank/DDBJ whole genome shotgun (WGS) entry which is preliminary data.</text>
</comment>
<gene>
    <name evidence="2" type="ORF">HMI49_14270</name>
</gene>
<organism evidence="2 3">
    <name type="scientific">Corallococcus exercitus</name>
    <dbReference type="NCBI Taxonomy" id="2316736"/>
    <lineage>
        <taxon>Bacteria</taxon>
        <taxon>Pseudomonadati</taxon>
        <taxon>Myxococcota</taxon>
        <taxon>Myxococcia</taxon>
        <taxon>Myxococcales</taxon>
        <taxon>Cystobacterineae</taxon>
        <taxon>Myxococcaceae</taxon>
        <taxon>Corallococcus</taxon>
    </lineage>
</organism>
<feature type="compositionally biased region" description="Low complexity" evidence="1">
    <location>
        <begin position="67"/>
        <end position="88"/>
    </location>
</feature>
<evidence type="ECO:0000313" key="2">
    <source>
        <dbReference type="EMBL" id="NOK34365.1"/>
    </source>
</evidence>
<evidence type="ECO:0000313" key="3">
    <source>
        <dbReference type="Proteomes" id="UP000563426"/>
    </source>
</evidence>
<dbReference type="RefSeq" id="WP_120528679.1">
    <property type="nucleotide sequence ID" value="NZ_JABFJV010000067.1"/>
</dbReference>
<sequence length="114" mass="11856">MANPPNSFDRDFGYLLPFMDKVAAAASSLPDASAREELVRLMAEEKVRWERIRSLLQGAPGRGGASTGAAPKPSASKAAPPAVAPPLARVSGDGVNRAARLESGLTVGSLKDSR</sequence>
<dbReference type="AlphaFoldDB" id="A0A3A8HN59"/>
<dbReference type="EMBL" id="JABFJV010000067">
    <property type="protein sequence ID" value="NOK34365.1"/>
    <property type="molecule type" value="Genomic_DNA"/>
</dbReference>
<dbReference type="Proteomes" id="UP000563426">
    <property type="component" value="Unassembled WGS sequence"/>
</dbReference>
<proteinExistence type="predicted"/>
<accession>A0A3A8HN59</accession>
<protein>
    <submittedName>
        <fullName evidence="2">Uncharacterized protein</fullName>
    </submittedName>
</protein>
<feature type="region of interest" description="Disordered" evidence="1">
    <location>
        <begin position="56"/>
        <end position="95"/>
    </location>
</feature>
<evidence type="ECO:0000256" key="1">
    <source>
        <dbReference type="SAM" id="MobiDB-lite"/>
    </source>
</evidence>
<name>A0A3A8HN59_9BACT</name>